<dbReference type="STRING" id="930131.SAMN05216389_11495"/>
<name>A0A1I0FAM6_9BACI</name>
<dbReference type="Proteomes" id="UP000198618">
    <property type="component" value="Unassembled WGS sequence"/>
</dbReference>
<gene>
    <name evidence="1" type="ORF">SAMN05216389_11495</name>
</gene>
<proteinExistence type="predicted"/>
<dbReference type="RefSeq" id="WP_090871129.1">
    <property type="nucleotide sequence ID" value="NZ_FOHE01000014.1"/>
</dbReference>
<evidence type="ECO:0000313" key="1">
    <source>
        <dbReference type="EMBL" id="SET55266.1"/>
    </source>
</evidence>
<organism evidence="1 2">
    <name type="scientific">Oceanobacillus limi</name>
    <dbReference type="NCBI Taxonomy" id="930131"/>
    <lineage>
        <taxon>Bacteria</taxon>
        <taxon>Bacillati</taxon>
        <taxon>Bacillota</taxon>
        <taxon>Bacilli</taxon>
        <taxon>Bacillales</taxon>
        <taxon>Bacillaceae</taxon>
        <taxon>Oceanobacillus</taxon>
    </lineage>
</organism>
<dbReference type="AlphaFoldDB" id="A0A1I0FAM6"/>
<protein>
    <submittedName>
        <fullName evidence="1">Spore germination protein gerPA/gerPF</fullName>
    </submittedName>
</protein>
<reference evidence="1 2" key="1">
    <citation type="submission" date="2016-10" db="EMBL/GenBank/DDBJ databases">
        <authorList>
            <person name="de Groot N.N."/>
        </authorList>
    </citation>
    <scope>NUCLEOTIDE SEQUENCE [LARGE SCALE GENOMIC DNA]</scope>
    <source>
        <strain evidence="1 2">IBRC-M 10780</strain>
    </source>
</reference>
<evidence type="ECO:0000313" key="2">
    <source>
        <dbReference type="Proteomes" id="UP000198618"/>
    </source>
</evidence>
<dbReference type="InterPro" id="IPR019618">
    <property type="entry name" value="Spore_germination_GerPA"/>
</dbReference>
<dbReference type="OrthoDB" id="2901880at2"/>
<accession>A0A1I0FAM6</accession>
<dbReference type="Pfam" id="PF10676">
    <property type="entry name" value="gerPA"/>
    <property type="match status" value="1"/>
</dbReference>
<sequence length="74" mass="8316">MEGHTNNIFGIRINSIESNGSLNLGNTWHTSHQVNVKMNVGYYHIGDANNSPLQFNNVNYANDSDIIDQVQKQL</sequence>
<dbReference type="EMBL" id="FOHE01000014">
    <property type="protein sequence ID" value="SET55266.1"/>
    <property type="molecule type" value="Genomic_DNA"/>
</dbReference>
<keyword evidence="2" id="KW-1185">Reference proteome</keyword>